<dbReference type="EMBL" id="JBJHZY010000001">
    <property type="protein sequence ID" value="MFL0266826.1"/>
    <property type="molecule type" value="Genomic_DNA"/>
</dbReference>
<comment type="caution">
    <text evidence="2">The sequence shown here is derived from an EMBL/GenBank/DDBJ whole genome shotgun (WGS) entry which is preliminary data.</text>
</comment>
<evidence type="ECO:0000256" key="1">
    <source>
        <dbReference type="SAM" id="MobiDB-lite"/>
    </source>
</evidence>
<protein>
    <recommendedName>
        <fullName evidence="4">CopG family transcriptional regulator</fullName>
    </recommendedName>
</protein>
<accession>A0ABW8TMA3</accession>
<dbReference type="RefSeq" id="WP_406763447.1">
    <property type="nucleotide sequence ID" value="NZ_JBJHZY010000001.1"/>
</dbReference>
<evidence type="ECO:0000313" key="2">
    <source>
        <dbReference type="EMBL" id="MFL0266826.1"/>
    </source>
</evidence>
<sequence length="87" mass="10398">MGRNKENNFTKLYDNRTPRSQPYGITPPVDGENFEIKRTFLFRYSTIRLLNKLKAEHEDVNAYLSSIVDEAIRFYYKEHHKEGEINE</sequence>
<reference evidence="2 3" key="1">
    <citation type="submission" date="2024-11" db="EMBL/GenBank/DDBJ databases">
        <authorList>
            <person name="Heng Y.C."/>
            <person name="Lim A.C.H."/>
            <person name="Lee J.K.Y."/>
            <person name="Kittelmann S."/>
        </authorList>
    </citation>
    <scope>NUCLEOTIDE SEQUENCE [LARGE SCALE GENOMIC DNA]</scope>
    <source>
        <strain evidence="2 3">WILCCON 0202</strain>
    </source>
</reference>
<proteinExistence type="predicted"/>
<feature type="compositionally biased region" description="Basic and acidic residues" evidence="1">
    <location>
        <begin position="1"/>
        <end position="17"/>
    </location>
</feature>
<keyword evidence="3" id="KW-1185">Reference proteome</keyword>
<organism evidence="2 3">
    <name type="scientific">Candidatus Clostridium radicumherbarum</name>
    <dbReference type="NCBI Taxonomy" id="3381662"/>
    <lineage>
        <taxon>Bacteria</taxon>
        <taxon>Bacillati</taxon>
        <taxon>Bacillota</taxon>
        <taxon>Clostridia</taxon>
        <taxon>Eubacteriales</taxon>
        <taxon>Clostridiaceae</taxon>
        <taxon>Clostridium</taxon>
    </lineage>
</organism>
<dbReference type="Proteomes" id="UP001623661">
    <property type="component" value="Unassembled WGS sequence"/>
</dbReference>
<gene>
    <name evidence="2" type="ORF">ACJDUH_01835</name>
</gene>
<feature type="region of interest" description="Disordered" evidence="1">
    <location>
        <begin position="1"/>
        <end position="26"/>
    </location>
</feature>
<evidence type="ECO:0008006" key="4">
    <source>
        <dbReference type="Google" id="ProtNLM"/>
    </source>
</evidence>
<evidence type="ECO:0000313" key="3">
    <source>
        <dbReference type="Proteomes" id="UP001623661"/>
    </source>
</evidence>
<name>A0ABW8TMA3_9CLOT</name>